<dbReference type="EMBL" id="FUYX01000009">
    <property type="protein sequence ID" value="SKB98250.1"/>
    <property type="molecule type" value="Genomic_DNA"/>
</dbReference>
<sequence length="156" mass="17258">MMRLPVLALLALLASTLASQAAERLSGEAIERAFRGNTVSGRYTNGGFFTEYHDPDGRALGHNGWQPNTDACWITKPDRICYYYGPPSDRTVHCFTVEMSGDLYVLRNVGNGMINALARVELGNPRNHGDNGTPWYCDGLISRAPQAPMSRRLAQR</sequence>
<feature type="chain" id="PRO_5012346200" description="DUF995 domain-containing protein" evidence="1">
    <location>
        <begin position="22"/>
        <end position="156"/>
    </location>
</feature>
<evidence type="ECO:0000313" key="2">
    <source>
        <dbReference type="EMBL" id="SKB98250.1"/>
    </source>
</evidence>
<gene>
    <name evidence="2" type="ORF">SAMN05660750_03457</name>
</gene>
<dbReference type="Proteomes" id="UP000190130">
    <property type="component" value="Unassembled WGS sequence"/>
</dbReference>
<evidence type="ECO:0000256" key="1">
    <source>
        <dbReference type="SAM" id="SignalP"/>
    </source>
</evidence>
<dbReference type="AlphaFoldDB" id="A0A1T5FQ74"/>
<accession>A0A1T5FQ74</accession>
<feature type="signal peptide" evidence="1">
    <location>
        <begin position="1"/>
        <end position="21"/>
    </location>
</feature>
<protein>
    <recommendedName>
        <fullName evidence="4">DUF995 domain-containing protein</fullName>
    </recommendedName>
</protein>
<proteinExistence type="predicted"/>
<evidence type="ECO:0008006" key="4">
    <source>
        <dbReference type="Google" id="ProtNLM"/>
    </source>
</evidence>
<keyword evidence="1" id="KW-0732">Signal</keyword>
<name>A0A1T5FQ74_9HYPH</name>
<reference evidence="2 3" key="1">
    <citation type="submission" date="2017-02" db="EMBL/GenBank/DDBJ databases">
        <authorList>
            <person name="Peterson S.W."/>
        </authorList>
    </citation>
    <scope>NUCLEOTIDE SEQUENCE [LARGE SCALE GENOMIC DNA]</scope>
    <source>
        <strain evidence="2 3">DSM 9653</strain>
    </source>
</reference>
<evidence type="ECO:0000313" key="3">
    <source>
        <dbReference type="Proteomes" id="UP000190130"/>
    </source>
</evidence>
<organism evidence="2 3">
    <name type="scientific">Bosea thiooxidans</name>
    <dbReference type="NCBI Taxonomy" id="53254"/>
    <lineage>
        <taxon>Bacteria</taxon>
        <taxon>Pseudomonadati</taxon>
        <taxon>Pseudomonadota</taxon>
        <taxon>Alphaproteobacteria</taxon>
        <taxon>Hyphomicrobiales</taxon>
        <taxon>Boseaceae</taxon>
        <taxon>Bosea</taxon>
    </lineage>
</organism>